<feature type="domain" description="Non-reducing end beta-L-arabinofuranosidase-like GH127 C-terminal" evidence="3">
    <location>
        <begin position="530"/>
        <end position="642"/>
    </location>
</feature>
<name>F0RY87_SPHGB</name>
<dbReference type="HOGENOM" id="CLU_013148_1_0_12"/>
<keyword evidence="5" id="KW-1185">Reference proteome</keyword>
<evidence type="ECO:0000259" key="1">
    <source>
        <dbReference type="Pfam" id="PF07944"/>
    </source>
</evidence>
<accession>F0RY87</accession>
<proteinExistence type="predicted"/>
<dbReference type="OrthoDB" id="9757939at2"/>
<reference evidence="5" key="1">
    <citation type="submission" date="2011-02" db="EMBL/GenBank/DDBJ databases">
        <title>Complete sequence of Spirochaeta sp. Buddy.</title>
        <authorList>
            <person name="Lucas S."/>
            <person name="Copeland A."/>
            <person name="Lapidus A."/>
            <person name="Cheng J.-F."/>
            <person name="Goodwin L."/>
            <person name="Pitluck S."/>
            <person name="Zeytun A."/>
            <person name="Detter J.C."/>
            <person name="Han C."/>
            <person name="Tapia R."/>
            <person name="Land M."/>
            <person name="Hauser L."/>
            <person name="Kyrpides N."/>
            <person name="Ivanova N."/>
            <person name="Mikhailova N."/>
            <person name="Pagani I."/>
            <person name="Ritalahti K.M."/>
            <person name="Loeffler F.E."/>
            <person name="Woyke T."/>
        </authorList>
    </citation>
    <scope>NUCLEOTIDE SEQUENCE [LARGE SCALE GENOMIC DNA]</scope>
    <source>
        <strain evidence="5">ATCC BAA-1886 / DSM 22777 / Buddy</strain>
    </source>
</reference>
<evidence type="ECO:0000313" key="5">
    <source>
        <dbReference type="Proteomes" id="UP000008466"/>
    </source>
</evidence>
<dbReference type="PANTHER" id="PTHR43465:SF2">
    <property type="entry name" value="DUF1680 DOMAIN PROTEIN (AFU_ORTHOLOGUE AFUA_1G08910)"/>
    <property type="match status" value="1"/>
</dbReference>
<gene>
    <name evidence="4" type="ordered locus">SpiBuddy_0759</name>
</gene>
<dbReference type="eggNOG" id="COG3533">
    <property type="taxonomic scope" value="Bacteria"/>
</dbReference>
<dbReference type="EMBL" id="CP002541">
    <property type="protein sequence ID" value="ADY12586.1"/>
    <property type="molecule type" value="Genomic_DNA"/>
</dbReference>
<dbReference type="InterPro" id="IPR049049">
    <property type="entry name" value="Beta-AFase-like_GH127_C"/>
</dbReference>
<dbReference type="GO" id="GO:0005975">
    <property type="term" value="P:carbohydrate metabolic process"/>
    <property type="evidence" value="ECO:0007669"/>
    <property type="project" value="InterPro"/>
</dbReference>
<feature type="domain" description="Non-reducing end beta-L-arabinofuranosidase-like GH127 catalytic" evidence="1">
    <location>
        <begin position="13"/>
        <end position="422"/>
    </location>
</feature>
<sequence>MYHTINDMNPKEITLLEGFWRNRNQLLADVIIPYQWDTLNNRTEGVPLSHAVENFRIAAKELQGIPGGTIFQDSDVAKWIEAASYSLMFQPNHALETSIDELVRLIEKSQHSNGYVNTFFTAKGIEQRWSDLEMGHELYCAGHLIEASIAYYQATGKRVLMDVMIRYANLIAEEFGPEEGKLHAYDGHPEIEIALYRLADASDDNRYRNLADYFMNIRGTVRNKNGSINADGARKPKSRWFESDYFLADKPIRSMTEVNGHAVRAMYLYAGMADQYRRTGEPELWEKLTALWNNLVQKRVYITGGIGSQSHGERFTVDYDLPPDRGYTETCASIGLVFWAWRMSCIDVDSRYADMIEKEMYNGALSGISLDGKAYFYVNPLEITPRIATFRQDMEHVLPHRAGWFDCACCPTNIARLIGSIGKYIYSFTDTHIFIHQYISSETEVPLGGQNITILQETNYPWNGEIRLGLQMQRETQATLSLRKPAWCDAWTLLINGTDWNAWYLEKGYITIDRKWVPSDTVVFRLEMPVKCIQADSRIQGYGGKAALMRGPLVYCLEEIDNGPQLQELLIDSKGNNKVEEGLIQSFPSTTILLDGYRETVRVDNLYEPMKQNERKQVQVKAIPYFQWGNRAKDQEMRVWFRIV</sequence>
<evidence type="ECO:0008006" key="6">
    <source>
        <dbReference type="Google" id="ProtNLM"/>
    </source>
</evidence>
<protein>
    <recommendedName>
        <fullName evidence="6">Glycoside hydrolase family 127 protein</fullName>
    </recommendedName>
</protein>
<dbReference type="KEGG" id="sbu:SpiBuddy_0759"/>
<dbReference type="PANTHER" id="PTHR43465">
    <property type="entry name" value="DUF1680 DOMAIN PROTEIN (AFU_ORTHOLOGUE AFUA_1G08910)"/>
    <property type="match status" value="1"/>
</dbReference>
<organism evidence="4 5">
    <name type="scientific">Sphaerochaeta globosa (strain ATCC BAA-1886 / DSM 22777 / Buddy)</name>
    <name type="common">Spirochaeta sp. (strain Buddy)</name>
    <dbReference type="NCBI Taxonomy" id="158189"/>
    <lineage>
        <taxon>Bacteria</taxon>
        <taxon>Pseudomonadati</taxon>
        <taxon>Spirochaetota</taxon>
        <taxon>Spirochaetia</taxon>
        <taxon>Spirochaetales</taxon>
        <taxon>Sphaerochaetaceae</taxon>
        <taxon>Sphaerochaeta</taxon>
    </lineage>
</organism>
<dbReference type="Pfam" id="PF20737">
    <property type="entry name" value="Glyco_hydro127C"/>
    <property type="match status" value="1"/>
</dbReference>
<dbReference type="AlphaFoldDB" id="F0RY87"/>
<dbReference type="InterPro" id="IPR049174">
    <property type="entry name" value="Beta-AFase-like"/>
</dbReference>
<evidence type="ECO:0000313" key="4">
    <source>
        <dbReference type="EMBL" id="ADY12586.1"/>
    </source>
</evidence>
<dbReference type="InterPro" id="IPR012878">
    <property type="entry name" value="Beta-AFase-like_GH127_cat"/>
</dbReference>
<dbReference type="Proteomes" id="UP000008466">
    <property type="component" value="Chromosome"/>
</dbReference>
<dbReference type="Pfam" id="PF20736">
    <property type="entry name" value="Glyco_hydro127M"/>
    <property type="match status" value="1"/>
</dbReference>
<feature type="domain" description="Non-reducing end beta-L-arabinofuranosidase-like GH127 middle" evidence="2">
    <location>
        <begin position="432"/>
        <end position="528"/>
    </location>
</feature>
<dbReference type="STRING" id="158189.SpiBuddy_0759"/>
<dbReference type="SUPFAM" id="SSF48208">
    <property type="entry name" value="Six-hairpin glycosidases"/>
    <property type="match status" value="1"/>
</dbReference>
<evidence type="ECO:0000259" key="2">
    <source>
        <dbReference type="Pfam" id="PF20736"/>
    </source>
</evidence>
<evidence type="ECO:0000259" key="3">
    <source>
        <dbReference type="Pfam" id="PF20737"/>
    </source>
</evidence>
<dbReference type="InterPro" id="IPR008928">
    <property type="entry name" value="6-hairpin_glycosidase_sf"/>
</dbReference>
<dbReference type="Pfam" id="PF07944">
    <property type="entry name" value="Beta-AFase-like_GH127_cat"/>
    <property type="match status" value="1"/>
</dbReference>
<dbReference type="InterPro" id="IPR049046">
    <property type="entry name" value="Beta-AFase-like_GH127_middle"/>
</dbReference>